<evidence type="ECO:0000313" key="2">
    <source>
        <dbReference type="EMBL" id="CAK9014274.1"/>
    </source>
</evidence>
<name>A0ABP0JJG4_9DINO</name>
<gene>
    <name evidence="2" type="ORF">CCMP2556_LOCUS11610</name>
</gene>
<evidence type="ECO:0000313" key="3">
    <source>
        <dbReference type="Proteomes" id="UP001642484"/>
    </source>
</evidence>
<dbReference type="InterPro" id="IPR036770">
    <property type="entry name" value="Ankyrin_rpt-contain_sf"/>
</dbReference>
<proteinExistence type="predicted"/>
<sequence>MAVGLLLVLLTSFPEAGAQSSASPLQTAAKAAGCGQAEPECVLQRLFAPSEQQAAADANLSRLPSAPPAPMRGVFESLLQTGAALAEVPLAKGDQVGILGSGAGRLPLFTALLGLAPRIIAWEKDPEPCARGMLALRRLRDHLNNFGDDLVDLEQGCADRAAKGECAKSPSYMAANCTRSCYNRTDSSFLRWHNLEVQLQQGAWSTANLSEVTLAILERIDEREVAAVTNKLEAELTPGAVVWSLDPLPLQGAKVQEPDADGKPQAVPAGGLVLLRRLHLNISWSPDVPCHIYIRVPRPPKPLVPTWPLTLTEANRLQEAAKEELVHLGALRLTGAVLSETRFATAVANAWPVAPGAARRLARAFGAPAAALGAQPDWCRCRPRKHDSGHEVGALNLLGMFLLAVHSPHDCVVRPCTASDALLALATSELRKQLLTGHEESPDVPPQVLRDLGCLRFSDQRTLLHAALGRKDLQLARAALRSQGAGGLFCRDALGRTVLHHAALGKPQSREGNNTGALQRRVNASEAVSWVLAQMQSNALEMVQEVDHMGRPALSTAEDLPTFQRLAAVTGGADRAGRGPLWHATAVQRWDIMEELLCDDRPGEKYKADISEAEIARSLLLATQQVLRPPCKQKASAEAKASLELMARCTGHNLSSFNGTEDFAQKLSQKLKSR</sequence>
<accession>A0ABP0JJG4</accession>
<keyword evidence="3" id="KW-1185">Reference proteome</keyword>
<feature type="chain" id="PRO_5045437467" evidence="1">
    <location>
        <begin position="19"/>
        <end position="674"/>
    </location>
</feature>
<keyword evidence="1" id="KW-0732">Signal</keyword>
<evidence type="ECO:0000256" key="1">
    <source>
        <dbReference type="SAM" id="SignalP"/>
    </source>
</evidence>
<reference evidence="2 3" key="1">
    <citation type="submission" date="2024-02" db="EMBL/GenBank/DDBJ databases">
        <authorList>
            <person name="Chen Y."/>
            <person name="Shah S."/>
            <person name="Dougan E. K."/>
            <person name="Thang M."/>
            <person name="Chan C."/>
        </authorList>
    </citation>
    <scope>NUCLEOTIDE SEQUENCE [LARGE SCALE GENOMIC DNA]</scope>
</reference>
<organism evidence="2 3">
    <name type="scientific">Durusdinium trenchii</name>
    <dbReference type="NCBI Taxonomy" id="1381693"/>
    <lineage>
        <taxon>Eukaryota</taxon>
        <taxon>Sar</taxon>
        <taxon>Alveolata</taxon>
        <taxon>Dinophyceae</taxon>
        <taxon>Suessiales</taxon>
        <taxon>Symbiodiniaceae</taxon>
        <taxon>Durusdinium</taxon>
    </lineage>
</organism>
<protein>
    <submittedName>
        <fullName evidence="2">Uncharacterized protein</fullName>
    </submittedName>
</protein>
<dbReference type="Gene3D" id="1.25.40.20">
    <property type="entry name" value="Ankyrin repeat-containing domain"/>
    <property type="match status" value="1"/>
</dbReference>
<comment type="caution">
    <text evidence="2">The sequence shown here is derived from an EMBL/GenBank/DDBJ whole genome shotgun (WGS) entry which is preliminary data.</text>
</comment>
<feature type="signal peptide" evidence="1">
    <location>
        <begin position="1"/>
        <end position="18"/>
    </location>
</feature>
<dbReference type="EMBL" id="CAXAMN010005557">
    <property type="protein sequence ID" value="CAK9014274.1"/>
    <property type="molecule type" value="Genomic_DNA"/>
</dbReference>
<dbReference type="Proteomes" id="UP001642484">
    <property type="component" value="Unassembled WGS sequence"/>
</dbReference>